<sequence length="77" mass="8607">MEPVIAESARKHDVSDEDILHAFRNSIRWFDVGEGMMMLVGADRATRLLEVGVVRADDGTTVILHAMPARPKFLRGM</sequence>
<reference evidence="1 2" key="1">
    <citation type="submission" date="2021-06" db="EMBL/GenBank/DDBJ databases">
        <title>Actinoplanes lichenicola sp. nov., and Actinoplanes ovalisporus sp. nov., isolated from lichen in Thailand.</title>
        <authorList>
            <person name="Saeng-In P."/>
            <person name="Kanchanasin P."/>
            <person name="Yuki M."/>
            <person name="Kudo T."/>
            <person name="Ohkuma M."/>
            <person name="Phongsopitanun W."/>
            <person name="Tanasupawat S."/>
        </authorList>
    </citation>
    <scope>NUCLEOTIDE SEQUENCE [LARGE SCALE GENOMIC DNA]</scope>
    <source>
        <strain evidence="1 2">NBRC 110975</strain>
    </source>
</reference>
<protein>
    <recommendedName>
        <fullName evidence="3">Toxin</fullName>
    </recommendedName>
</protein>
<comment type="caution">
    <text evidence="1">The sequence shown here is derived from an EMBL/GenBank/DDBJ whole genome shotgun (WGS) entry which is preliminary data.</text>
</comment>
<dbReference type="Proteomes" id="UP001519654">
    <property type="component" value="Unassembled WGS sequence"/>
</dbReference>
<dbReference type="RefSeq" id="WP_215791667.1">
    <property type="nucleotide sequence ID" value="NZ_JAHKKG010000009.1"/>
</dbReference>
<name>A0ABS5YXD7_9ACTN</name>
<evidence type="ECO:0008006" key="3">
    <source>
        <dbReference type="Google" id="ProtNLM"/>
    </source>
</evidence>
<gene>
    <name evidence="1" type="ORF">KOI35_28190</name>
</gene>
<organism evidence="1 2">
    <name type="scientific">Paractinoplanes bogorensis</name>
    <dbReference type="NCBI Taxonomy" id="1610840"/>
    <lineage>
        <taxon>Bacteria</taxon>
        <taxon>Bacillati</taxon>
        <taxon>Actinomycetota</taxon>
        <taxon>Actinomycetes</taxon>
        <taxon>Micromonosporales</taxon>
        <taxon>Micromonosporaceae</taxon>
        <taxon>Paractinoplanes</taxon>
    </lineage>
</organism>
<evidence type="ECO:0000313" key="2">
    <source>
        <dbReference type="Proteomes" id="UP001519654"/>
    </source>
</evidence>
<accession>A0ABS5YXD7</accession>
<evidence type="ECO:0000313" key="1">
    <source>
        <dbReference type="EMBL" id="MBU2667398.1"/>
    </source>
</evidence>
<dbReference type="EMBL" id="JAHKKG010000009">
    <property type="protein sequence ID" value="MBU2667398.1"/>
    <property type="molecule type" value="Genomic_DNA"/>
</dbReference>
<proteinExistence type="predicted"/>
<keyword evidence="2" id="KW-1185">Reference proteome</keyword>